<accession>A0ACD4NRU1</accession>
<evidence type="ECO:0000313" key="1">
    <source>
        <dbReference type="EMBL" id="WAJ29432.1"/>
    </source>
</evidence>
<keyword evidence="2" id="KW-1185">Reference proteome</keyword>
<sequence>MPTASEFRPDVTHAERGRFRNHKEGGKHMKRLRIAIDDLVGMAGAEHRVARQLPEGLLLRDVEDPARLTFLASADVERAWREGALVVRPAAAAPGSRQEERARFRRALCEEFLVLKAERPAGRSAAAVDEALRDAWTRILQRLSRSVGASERIWIWPRPCRRTFLRWLASYDGTLGSLMDGRARVGKPRFPRVDATALALAREVAAFRLTRGMPVAAAYRILRYEAHRHTAAGAPMTVPSFSTFRAIVHDVELRLLPSGSGGSIRPPAPAVTTI</sequence>
<proteinExistence type="predicted"/>
<protein>
    <submittedName>
        <fullName evidence="1">Uncharacterized protein</fullName>
    </submittedName>
</protein>
<dbReference type="Proteomes" id="UP001163223">
    <property type="component" value="Chromosome"/>
</dbReference>
<evidence type="ECO:0000313" key="2">
    <source>
        <dbReference type="Proteomes" id="UP001163223"/>
    </source>
</evidence>
<name>A0ACD4NRU1_9HYPH</name>
<gene>
    <name evidence="1" type="ORF">OXU80_04125</name>
</gene>
<organism evidence="1 2">
    <name type="scientific">Antarcticirhabdus aurantiaca</name>
    <dbReference type="NCBI Taxonomy" id="2606717"/>
    <lineage>
        <taxon>Bacteria</taxon>
        <taxon>Pseudomonadati</taxon>
        <taxon>Pseudomonadota</taxon>
        <taxon>Alphaproteobacteria</taxon>
        <taxon>Hyphomicrobiales</taxon>
        <taxon>Aurantimonadaceae</taxon>
        <taxon>Antarcticirhabdus</taxon>
    </lineage>
</organism>
<reference evidence="1" key="1">
    <citation type="submission" date="2022-11" db="EMBL/GenBank/DDBJ databases">
        <title>beta-Carotene-producing bacterium, Jeongeuplla avenae sp. nov., alleviates the salt stress of Arabidopsis seedlings.</title>
        <authorList>
            <person name="Jiang L."/>
            <person name="Lee J."/>
        </authorList>
    </citation>
    <scope>NUCLEOTIDE SEQUENCE</scope>
    <source>
        <strain evidence="1">DY_R2A_6</strain>
    </source>
</reference>
<dbReference type="EMBL" id="CP113520">
    <property type="protein sequence ID" value="WAJ29432.1"/>
    <property type="molecule type" value="Genomic_DNA"/>
</dbReference>